<evidence type="ECO:0000313" key="2">
    <source>
        <dbReference type="EMBL" id="TNN51306.1"/>
    </source>
</evidence>
<dbReference type="Proteomes" id="UP000314294">
    <property type="component" value="Unassembled WGS sequence"/>
</dbReference>
<comment type="caution">
    <text evidence="2">The sequence shown here is derived from an EMBL/GenBank/DDBJ whole genome shotgun (WGS) entry which is preliminary data.</text>
</comment>
<evidence type="ECO:0000256" key="1">
    <source>
        <dbReference type="SAM" id="MobiDB-lite"/>
    </source>
</evidence>
<gene>
    <name evidence="2" type="ORF">EYF80_038470</name>
</gene>
<reference evidence="2 3" key="1">
    <citation type="submission" date="2019-03" db="EMBL/GenBank/DDBJ databases">
        <title>First draft genome of Liparis tanakae, snailfish: a comprehensive survey of snailfish specific genes.</title>
        <authorList>
            <person name="Kim W."/>
            <person name="Song I."/>
            <person name="Jeong J.-H."/>
            <person name="Kim D."/>
            <person name="Kim S."/>
            <person name="Ryu S."/>
            <person name="Song J.Y."/>
            <person name="Lee S.K."/>
        </authorList>
    </citation>
    <scope>NUCLEOTIDE SEQUENCE [LARGE SCALE GENOMIC DNA]</scope>
    <source>
        <tissue evidence="2">Muscle</tissue>
    </source>
</reference>
<feature type="compositionally biased region" description="Basic and acidic residues" evidence="1">
    <location>
        <begin position="22"/>
        <end position="34"/>
    </location>
</feature>
<feature type="region of interest" description="Disordered" evidence="1">
    <location>
        <begin position="1"/>
        <end position="44"/>
    </location>
</feature>
<protein>
    <submittedName>
        <fullName evidence="2">Uncharacterized protein</fullName>
    </submittedName>
</protein>
<accession>A0A4Z2GCK9</accession>
<name>A0A4Z2GCK9_9TELE</name>
<dbReference type="EMBL" id="SRLO01000586">
    <property type="protein sequence ID" value="TNN51306.1"/>
    <property type="molecule type" value="Genomic_DNA"/>
</dbReference>
<keyword evidence="3" id="KW-1185">Reference proteome</keyword>
<organism evidence="2 3">
    <name type="scientific">Liparis tanakae</name>
    <name type="common">Tanaka's snailfish</name>
    <dbReference type="NCBI Taxonomy" id="230148"/>
    <lineage>
        <taxon>Eukaryota</taxon>
        <taxon>Metazoa</taxon>
        <taxon>Chordata</taxon>
        <taxon>Craniata</taxon>
        <taxon>Vertebrata</taxon>
        <taxon>Euteleostomi</taxon>
        <taxon>Actinopterygii</taxon>
        <taxon>Neopterygii</taxon>
        <taxon>Teleostei</taxon>
        <taxon>Neoteleostei</taxon>
        <taxon>Acanthomorphata</taxon>
        <taxon>Eupercaria</taxon>
        <taxon>Perciformes</taxon>
        <taxon>Cottioidei</taxon>
        <taxon>Cottales</taxon>
        <taxon>Liparidae</taxon>
        <taxon>Liparis</taxon>
    </lineage>
</organism>
<dbReference type="AlphaFoldDB" id="A0A4Z2GCK9"/>
<evidence type="ECO:0000313" key="3">
    <source>
        <dbReference type="Proteomes" id="UP000314294"/>
    </source>
</evidence>
<sequence>MDTDVIHRPPLQPVFGLQTDGGVREEARDNRTEGETTAGMPLKSGRPAETIWRRAGAQRAAREEFWAGTVAMVTAGLKEAQPRCMCAAGGEPGPGGRNAVTVL</sequence>
<proteinExistence type="predicted"/>